<organism evidence="1">
    <name type="scientific">uncultured Caudovirales phage</name>
    <dbReference type="NCBI Taxonomy" id="2100421"/>
    <lineage>
        <taxon>Viruses</taxon>
        <taxon>Duplodnaviria</taxon>
        <taxon>Heunggongvirae</taxon>
        <taxon>Uroviricota</taxon>
        <taxon>Caudoviricetes</taxon>
        <taxon>Peduoviridae</taxon>
        <taxon>Maltschvirus</taxon>
        <taxon>Maltschvirus maltsch</taxon>
    </lineage>
</organism>
<proteinExistence type="predicted"/>
<protein>
    <submittedName>
        <fullName evidence="1">Uncharacterized protein</fullName>
    </submittedName>
</protein>
<evidence type="ECO:0000313" key="1">
    <source>
        <dbReference type="EMBL" id="CAB4139469.1"/>
    </source>
</evidence>
<accession>A0A6J5M6L0</accession>
<reference evidence="1" key="1">
    <citation type="submission" date="2020-04" db="EMBL/GenBank/DDBJ databases">
        <authorList>
            <person name="Chiriac C."/>
            <person name="Salcher M."/>
            <person name="Ghai R."/>
            <person name="Kavagutti S V."/>
        </authorList>
    </citation>
    <scope>NUCLEOTIDE SEQUENCE</scope>
</reference>
<name>A0A6J5M6L0_9CAUD</name>
<gene>
    <name evidence="1" type="ORF">UFOVP346_50</name>
</gene>
<dbReference type="EMBL" id="LR796352">
    <property type="protein sequence ID" value="CAB4139469.1"/>
    <property type="molecule type" value="Genomic_DNA"/>
</dbReference>
<sequence length="151" mass="16255">MASARGLGVSLTQQLRKVQEELDLVRTEFLKGLATEIVNNSPVDTGTYVMGHMVGERSAAGQFTGAIKYIGPPGQDAGAMKSAAIAKLHADIDSLPEGQTRVNISNRVAHVRIVEDGGHNWKTPGYKVYTRARDRAGDILSGVITRVRAKQ</sequence>